<dbReference type="Gene3D" id="3.10.350.10">
    <property type="entry name" value="LysM domain"/>
    <property type="match status" value="1"/>
</dbReference>
<reference evidence="3 4" key="1">
    <citation type="submission" date="2023-10" db="EMBL/GenBank/DDBJ databases">
        <title>Niallia locisalis sp.nov. isolated from a salt pond sample.</title>
        <authorList>
            <person name="Li X.-J."/>
            <person name="Dong L."/>
        </authorList>
    </citation>
    <scope>NUCLEOTIDE SEQUENCE [LARGE SCALE GENOMIC DNA]</scope>
    <source>
        <strain evidence="3 4">DSM 29761</strain>
    </source>
</reference>
<evidence type="ECO:0000313" key="3">
    <source>
        <dbReference type="EMBL" id="WVX79028.1"/>
    </source>
</evidence>
<dbReference type="InterPro" id="IPR042047">
    <property type="entry name" value="SleB_dom1"/>
</dbReference>
<dbReference type="Proteomes" id="UP001357223">
    <property type="component" value="Chromosome"/>
</dbReference>
<dbReference type="InterPro" id="IPR011105">
    <property type="entry name" value="Cell_wall_hydrolase_SleB"/>
</dbReference>
<dbReference type="Gene3D" id="1.10.10.2520">
    <property type="entry name" value="Cell wall hydrolase SleB, domain 1"/>
    <property type="match status" value="1"/>
</dbReference>
<keyword evidence="4" id="KW-1185">Reference proteome</keyword>
<protein>
    <submittedName>
        <fullName evidence="3">Cell wall hydrolase</fullName>
    </submittedName>
</protein>
<keyword evidence="1" id="KW-0732">Signal</keyword>
<name>A0ABZ2C821_9BACI</name>
<dbReference type="EMBL" id="CP137640">
    <property type="protein sequence ID" value="WVX79028.1"/>
    <property type="molecule type" value="Genomic_DNA"/>
</dbReference>
<accession>A0ABZ2C821</accession>
<dbReference type="SUPFAM" id="SSF54106">
    <property type="entry name" value="LysM domain"/>
    <property type="match status" value="1"/>
</dbReference>
<sequence length="195" mass="21986">MKKIFIFTALFAILPLFLYPDAKTFAKTLDSVDIYEVKQGDSFYEIGMEHGVSEQELKKVNDQTSLETGEKLIVPESITNEDKDLLARLVTAEAKGEPYEGKVEVAAVVLNRVENEQYPDTIKEVIYQERQFEPVENGMINQPATPEAKQAVNEALVEQGQNSDSLNFYNPDIVKSKWHESKTVTAVIGNHVFTK</sequence>
<dbReference type="RefSeq" id="WP_338447962.1">
    <property type="nucleotide sequence ID" value="NZ_CP137640.1"/>
</dbReference>
<feature type="signal peptide" evidence="1">
    <location>
        <begin position="1"/>
        <end position="22"/>
    </location>
</feature>
<dbReference type="Gene3D" id="6.20.240.60">
    <property type="match status" value="1"/>
</dbReference>
<dbReference type="Pfam" id="PF01476">
    <property type="entry name" value="LysM"/>
    <property type="match status" value="1"/>
</dbReference>
<evidence type="ECO:0000313" key="4">
    <source>
        <dbReference type="Proteomes" id="UP001357223"/>
    </source>
</evidence>
<dbReference type="InterPro" id="IPR018392">
    <property type="entry name" value="LysM"/>
</dbReference>
<dbReference type="Pfam" id="PF07486">
    <property type="entry name" value="Hydrolase_2"/>
    <property type="match status" value="1"/>
</dbReference>
<proteinExistence type="predicted"/>
<organism evidence="3 4">
    <name type="scientific">Niallia oryzisoli</name>
    <dbReference type="NCBI Taxonomy" id="1737571"/>
    <lineage>
        <taxon>Bacteria</taxon>
        <taxon>Bacillati</taxon>
        <taxon>Bacillota</taxon>
        <taxon>Bacilli</taxon>
        <taxon>Bacillales</taxon>
        <taxon>Bacillaceae</taxon>
        <taxon>Niallia</taxon>
    </lineage>
</organism>
<dbReference type="InterPro" id="IPR036779">
    <property type="entry name" value="LysM_dom_sf"/>
</dbReference>
<feature type="domain" description="LysM" evidence="2">
    <location>
        <begin position="33"/>
        <end position="86"/>
    </location>
</feature>
<dbReference type="GO" id="GO:0016787">
    <property type="term" value="F:hydrolase activity"/>
    <property type="evidence" value="ECO:0007669"/>
    <property type="project" value="UniProtKB-KW"/>
</dbReference>
<dbReference type="SMART" id="SM00257">
    <property type="entry name" value="LysM"/>
    <property type="match status" value="1"/>
</dbReference>
<gene>
    <name evidence="3" type="ORF">R4Z09_17120</name>
</gene>
<dbReference type="PROSITE" id="PS51782">
    <property type="entry name" value="LYSM"/>
    <property type="match status" value="1"/>
</dbReference>
<feature type="chain" id="PRO_5046213252" evidence="1">
    <location>
        <begin position="23"/>
        <end position="195"/>
    </location>
</feature>
<keyword evidence="3" id="KW-0378">Hydrolase</keyword>
<dbReference type="CDD" id="cd00118">
    <property type="entry name" value="LysM"/>
    <property type="match status" value="1"/>
</dbReference>
<evidence type="ECO:0000259" key="2">
    <source>
        <dbReference type="PROSITE" id="PS51782"/>
    </source>
</evidence>
<evidence type="ECO:0000256" key="1">
    <source>
        <dbReference type="SAM" id="SignalP"/>
    </source>
</evidence>